<feature type="compositionally biased region" description="Low complexity" evidence="15">
    <location>
        <begin position="23"/>
        <end position="50"/>
    </location>
</feature>
<evidence type="ECO:0000256" key="6">
    <source>
        <dbReference type="ARBA" id="ARBA00022454"/>
    </source>
</evidence>
<gene>
    <name evidence="16" type="ORF">EMPS_03138</name>
</gene>
<proteinExistence type="inferred from homology"/>
<protein>
    <recommendedName>
        <fullName evidence="5">DASH complex subunit DAM1</fullName>
    </recommendedName>
    <alternativeName>
        <fullName evidence="14">Outer kinetochore protein DAM1</fullName>
    </alternativeName>
</protein>
<comment type="similarity">
    <text evidence="4">Belongs to the DASH complex DAM1 family.</text>
</comment>
<evidence type="ECO:0000256" key="7">
    <source>
        <dbReference type="ARBA" id="ARBA00022490"/>
    </source>
</evidence>
<reference evidence="16" key="2">
    <citation type="journal article" date="2022" name="Microbiol. Resour. Announc.">
        <title>Whole-Genome Sequence of Entomortierella parvispora E1425, a Mucoromycotan Fungus Associated with Burkholderiaceae-Related Endosymbiotic Bacteria.</title>
        <authorList>
            <person name="Herlambang A."/>
            <person name="Guo Y."/>
            <person name="Takashima Y."/>
            <person name="Narisawa K."/>
            <person name="Ohta H."/>
            <person name="Nishizawa T."/>
        </authorList>
    </citation>
    <scope>NUCLEOTIDE SEQUENCE</scope>
    <source>
        <strain evidence="16">E1425</strain>
    </source>
</reference>
<evidence type="ECO:0000313" key="16">
    <source>
        <dbReference type="EMBL" id="GJJ70788.1"/>
    </source>
</evidence>
<dbReference type="InterPro" id="IPR013962">
    <property type="entry name" value="DASH_Dam1"/>
</dbReference>
<evidence type="ECO:0000256" key="11">
    <source>
        <dbReference type="ARBA" id="ARBA00023212"/>
    </source>
</evidence>
<dbReference type="AlphaFoldDB" id="A0A9P3H684"/>
<dbReference type="PANTHER" id="PTHR28113:SF1">
    <property type="entry name" value="DASH COMPLEX SUBUNIT DAM1"/>
    <property type="match status" value="1"/>
</dbReference>
<keyword evidence="7" id="KW-0963">Cytoplasm</keyword>
<feature type="compositionally biased region" description="Polar residues" evidence="15">
    <location>
        <begin position="75"/>
        <end position="84"/>
    </location>
</feature>
<keyword evidence="8" id="KW-0493">Microtubule</keyword>
<evidence type="ECO:0000256" key="1">
    <source>
        <dbReference type="ARBA" id="ARBA00004123"/>
    </source>
</evidence>
<evidence type="ECO:0000256" key="3">
    <source>
        <dbReference type="ARBA" id="ARBA00004629"/>
    </source>
</evidence>
<reference evidence="16" key="1">
    <citation type="submission" date="2021-11" db="EMBL/GenBank/DDBJ databases">
        <authorList>
            <person name="Herlambang A."/>
            <person name="Guo Y."/>
            <person name="Takashima Y."/>
            <person name="Nishizawa T."/>
        </authorList>
    </citation>
    <scope>NUCLEOTIDE SEQUENCE</scope>
    <source>
        <strain evidence="16">E1425</strain>
    </source>
</reference>
<evidence type="ECO:0000256" key="5">
    <source>
        <dbReference type="ARBA" id="ARBA00020497"/>
    </source>
</evidence>
<feature type="region of interest" description="Disordered" evidence="15">
    <location>
        <begin position="200"/>
        <end position="266"/>
    </location>
</feature>
<evidence type="ECO:0000256" key="12">
    <source>
        <dbReference type="ARBA" id="ARBA00023242"/>
    </source>
</evidence>
<evidence type="ECO:0000256" key="8">
    <source>
        <dbReference type="ARBA" id="ARBA00022701"/>
    </source>
</evidence>
<dbReference type="GO" id="GO:0042729">
    <property type="term" value="C:DASH complex"/>
    <property type="evidence" value="ECO:0007669"/>
    <property type="project" value="InterPro"/>
</dbReference>
<feature type="compositionally biased region" description="Basic and acidic residues" evidence="15">
    <location>
        <begin position="200"/>
        <end position="215"/>
    </location>
</feature>
<dbReference type="Proteomes" id="UP000827284">
    <property type="component" value="Unassembled WGS sequence"/>
</dbReference>
<evidence type="ECO:0000256" key="2">
    <source>
        <dbReference type="ARBA" id="ARBA00004186"/>
    </source>
</evidence>
<dbReference type="GO" id="GO:0044732">
    <property type="term" value="C:mitotic spindle pole body"/>
    <property type="evidence" value="ECO:0007669"/>
    <property type="project" value="TreeGrafter"/>
</dbReference>
<dbReference type="Pfam" id="PF08653">
    <property type="entry name" value="DASH_Dam1"/>
    <property type="match status" value="1"/>
</dbReference>
<keyword evidence="11" id="KW-0206">Cytoskeleton</keyword>
<evidence type="ECO:0000256" key="10">
    <source>
        <dbReference type="ARBA" id="ARBA00022838"/>
    </source>
</evidence>
<dbReference type="GO" id="GO:1990537">
    <property type="term" value="C:mitotic spindle polar microtubule"/>
    <property type="evidence" value="ECO:0007669"/>
    <property type="project" value="TreeGrafter"/>
</dbReference>
<dbReference type="PANTHER" id="PTHR28113">
    <property type="entry name" value="DASH COMPLEX SUBUNIT DAM1"/>
    <property type="match status" value="1"/>
</dbReference>
<keyword evidence="12" id="KW-0539">Nucleus</keyword>
<feature type="region of interest" description="Disordered" evidence="15">
    <location>
        <begin position="1"/>
        <end position="93"/>
    </location>
</feature>
<evidence type="ECO:0000256" key="14">
    <source>
        <dbReference type="ARBA" id="ARBA00030453"/>
    </source>
</evidence>
<evidence type="ECO:0000256" key="13">
    <source>
        <dbReference type="ARBA" id="ARBA00023328"/>
    </source>
</evidence>
<dbReference type="OrthoDB" id="5586015at2759"/>
<feature type="compositionally biased region" description="Polar residues" evidence="15">
    <location>
        <begin position="51"/>
        <end position="61"/>
    </location>
</feature>
<evidence type="ECO:0000256" key="9">
    <source>
        <dbReference type="ARBA" id="ARBA00022829"/>
    </source>
</evidence>
<evidence type="ECO:0000256" key="15">
    <source>
        <dbReference type="SAM" id="MobiDB-lite"/>
    </source>
</evidence>
<sequence length="364" mass="39822">MAQDSSRRKSRIGPGLLRSIGVSSGATATATAGPTTATTTTSGTATGTGTDVHNSLFSSMRQDSEANPLRRSQRQPHSSENAESGTEAAQEASLTHFQPISKEIADPVDRLCVAVDQLVDKMAVVADIHAGLAYFNESFGSLLYGLKMNAANIEWTEAPTKLSFERQEKREIEAALLQQQQEELEQIRRQQILEQEQEQERQRLEAERQAEERLKAALSSNNNSSTGNRQRRPPPATARVMTGISRIPAARVKQPPSAMSGGASRVGLGGGVRKLAGRIVMKKVADKLPLRYRDEPHRGPIEAIMRSLGEHMEGQQLPDLVAVAGVARHKCNDYLNLLVQVKEIIKTTNKGIVFSLNPDRYPSR</sequence>
<organism evidence="16 17">
    <name type="scientific">Entomortierella parvispora</name>
    <dbReference type="NCBI Taxonomy" id="205924"/>
    <lineage>
        <taxon>Eukaryota</taxon>
        <taxon>Fungi</taxon>
        <taxon>Fungi incertae sedis</taxon>
        <taxon>Mucoromycota</taxon>
        <taxon>Mortierellomycotina</taxon>
        <taxon>Mortierellomycetes</taxon>
        <taxon>Mortierellales</taxon>
        <taxon>Mortierellaceae</taxon>
        <taxon>Entomortierella</taxon>
    </lineage>
</organism>
<comment type="caution">
    <text evidence="16">The sequence shown here is derived from an EMBL/GenBank/DDBJ whole genome shotgun (WGS) entry which is preliminary data.</text>
</comment>
<keyword evidence="17" id="KW-1185">Reference proteome</keyword>
<keyword evidence="9" id="KW-0159">Chromosome partition</keyword>
<dbReference type="GO" id="GO:1990758">
    <property type="term" value="P:mitotic sister chromatid biorientation"/>
    <property type="evidence" value="ECO:0007669"/>
    <property type="project" value="TreeGrafter"/>
</dbReference>
<evidence type="ECO:0000256" key="4">
    <source>
        <dbReference type="ARBA" id="ARBA00010073"/>
    </source>
</evidence>
<keyword evidence="13" id="KW-0137">Centromere</keyword>
<comment type="subcellular location">
    <subcellularLocation>
        <location evidence="3">Chromosome</location>
        <location evidence="3">Centromere</location>
        <location evidence="3">Kinetochore</location>
    </subcellularLocation>
    <subcellularLocation>
        <location evidence="2">Cytoplasm</location>
        <location evidence="2">Cytoskeleton</location>
        <location evidence="2">Spindle</location>
    </subcellularLocation>
    <subcellularLocation>
        <location evidence="1">Nucleus</location>
    </subcellularLocation>
</comment>
<keyword evidence="10" id="KW-0995">Kinetochore</keyword>
<accession>A0A9P3H684</accession>
<keyword evidence="6" id="KW-0158">Chromosome</keyword>
<dbReference type="EMBL" id="BQFW01000004">
    <property type="protein sequence ID" value="GJJ70788.1"/>
    <property type="molecule type" value="Genomic_DNA"/>
</dbReference>
<name>A0A9P3H684_9FUNG</name>
<evidence type="ECO:0000313" key="17">
    <source>
        <dbReference type="Proteomes" id="UP000827284"/>
    </source>
</evidence>